<feature type="region of interest" description="Disordered" evidence="3">
    <location>
        <begin position="358"/>
        <end position="386"/>
    </location>
</feature>
<dbReference type="PROSITE" id="PS00058">
    <property type="entry name" value="DNA_MISMATCH_REPAIR_1"/>
    <property type="match status" value="1"/>
</dbReference>
<dbReference type="GO" id="GO:0140664">
    <property type="term" value="F:ATP-dependent DNA damage sensor activity"/>
    <property type="evidence" value="ECO:0007669"/>
    <property type="project" value="InterPro"/>
</dbReference>
<dbReference type="Pfam" id="PF08676">
    <property type="entry name" value="MutL_C"/>
    <property type="match status" value="1"/>
</dbReference>
<dbReference type="InterPro" id="IPR013507">
    <property type="entry name" value="DNA_mismatch_S5_2-like"/>
</dbReference>
<dbReference type="GO" id="GO:0032389">
    <property type="term" value="C:MutLalpha complex"/>
    <property type="evidence" value="ECO:0007669"/>
    <property type="project" value="TreeGrafter"/>
</dbReference>
<evidence type="ECO:0000313" key="6">
    <source>
        <dbReference type="EMBL" id="PRT56270.1"/>
    </source>
</evidence>
<dbReference type="NCBIfam" id="TIGR00585">
    <property type="entry name" value="mutl"/>
    <property type="match status" value="1"/>
</dbReference>
<feature type="region of interest" description="Disordered" evidence="3">
    <location>
        <begin position="410"/>
        <end position="451"/>
    </location>
</feature>
<dbReference type="Pfam" id="PF01119">
    <property type="entry name" value="DNA_mis_repair"/>
    <property type="match status" value="1"/>
</dbReference>
<dbReference type="InterPro" id="IPR042121">
    <property type="entry name" value="MutL_C_regsub"/>
</dbReference>
<dbReference type="PANTHER" id="PTHR10073">
    <property type="entry name" value="DNA MISMATCH REPAIR PROTEIN MLH, PMS, MUTL"/>
    <property type="match status" value="1"/>
</dbReference>
<dbReference type="SUPFAM" id="SSF54211">
    <property type="entry name" value="Ribosomal protein S5 domain 2-like"/>
    <property type="match status" value="1"/>
</dbReference>
<dbReference type="SUPFAM" id="SSF118116">
    <property type="entry name" value="DNA mismatch repair protein MutL"/>
    <property type="match status" value="1"/>
</dbReference>
<reference evidence="6 7" key="1">
    <citation type="submission" date="2017-04" db="EMBL/GenBank/DDBJ databases">
        <title>Genome sequencing of [Candida] sorbophila.</title>
        <authorList>
            <person name="Ahn J.O."/>
        </authorList>
    </citation>
    <scope>NUCLEOTIDE SEQUENCE [LARGE SCALE GENOMIC DNA]</scope>
    <source>
        <strain evidence="6 7">DS02</strain>
    </source>
</reference>
<evidence type="ECO:0000256" key="1">
    <source>
        <dbReference type="ARBA" id="ARBA00006082"/>
    </source>
</evidence>
<organism evidence="6 7">
    <name type="scientific">Wickerhamiella sorbophila</name>
    <dbReference type="NCBI Taxonomy" id="45607"/>
    <lineage>
        <taxon>Eukaryota</taxon>
        <taxon>Fungi</taxon>
        <taxon>Dikarya</taxon>
        <taxon>Ascomycota</taxon>
        <taxon>Saccharomycotina</taxon>
        <taxon>Dipodascomycetes</taxon>
        <taxon>Dipodascales</taxon>
        <taxon>Trichomonascaceae</taxon>
        <taxon>Wickerhamiella</taxon>
    </lineage>
</organism>
<dbReference type="SUPFAM" id="SSF55874">
    <property type="entry name" value="ATPase domain of HSP90 chaperone/DNA topoisomerase II/histidine kinase"/>
    <property type="match status" value="1"/>
</dbReference>
<dbReference type="InterPro" id="IPR020568">
    <property type="entry name" value="Ribosomal_Su5_D2-typ_SF"/>
</dbReference>
<evidence type="ECO:0000256" key="3">
    <source>
        <dbReference type="SAM" id="MobiDB-lite"/>
    </source>
</evidence>
<dbReference type="InterPro" id="IPR037198">
    <property type="entry name" value="MutL_C_sf"/>
</dbReference>
<dbReference type="Gene3D" id="3.30.1540.20">
    <property type="entry name" value="MutL, C-terminal domain, dimerisation subdomain"/>
    <property type="match status" value="1"/>
</dbReference>
<dbReference type="CDD" id="cd16926">
    <property type="entry name" value="HATPase_MutL-MLH-PMS-like"/>
    <property type="match status" value="1"/>
</dbReference>
<comment type="similarity">
    <text evidence="1">Belongs to the DNA mismatch repair MutL/HexB family.</text>
</comment>
<dbReference type="GO" id="GO:0030983">
    <property type="term" value="F:mismatched DNA binding"/>
    <property type="evidence" value="ECO:0007669"/>
    <property type="project" value="InterPro"/>
</dbReference>
<feature type="domain" description="MutL C-terminal dimerisation" evidence="4">
    <location>
        <begin position="623"/>
        <end position="773"/>
    </location>
</feature>
<dbReference type="CDD" id="cd03484">
    <property type="entry name" value="MutL_Trans_hPMS_2_like"/>
    <property type="match status" value="1"/>
</dbReference>
<feature type="region of interest" description="Disordered" evidence="3">
    <location>
        <begin position="466"/>
        <end position="541"/>
    </location>
</feature>
<dbReference type="RefSeq" id="XP_024666215.1">
    <property type="nucleotide sequence ID" value="XM_024810447.1"/>
</dbReference>
<keyword evidence="2" id="KW-0227">DNA damage</keyword>
<dbReference type="PANTHER" id="PTHR10073:SF52">
    <property type="entry name" value="MISMATCH REPAIR ENDONUCLEASE PMS2"/>
    <property type="match status" value="1"/>
</dbReference>
<dbReference type="Gene3D" id="3.30.230.10">
    <property type="match status" value="1"/>
</dbReference>
<dbReference type="Gene3D" id="3.30.1370.100">
    <property type="entry name" value="MutL, C-terminal domain, regulatory subdomain"/>
    <property type="match status" value="1"/>
</dbReference>
<dbReference type="Pfam" id="PF13589">
    <property type="entry name" value="HATPase_c_3"/>
    <property type="match status" value="1"/>
</dbReference>
<evidence type="ECO:0000259" key="5">
    <source>
        <dbReference type="SMART" id="SM01340"/>
    </source>
</evidence>
<dbReference type="InterPro" id="IPR014721">
    <property type="entry name" value="Ribsml_uS5_D2-typ_fold_subgr"/>
</dbReference>
<dbReference type="InterPro" id="IPR002099">
    <property type="entry name" value="MutL/Mlh/PMS"/>
</dbReference>
<dbReference type="Proteomes" id="UP000238350">
    <property type="component" value="Unassembled WGS sequence"/>
</dbReference>
<sequence length="808" mass="89052">MITAIDQRSIDQITAGKVVVTLAMAVKELVENSIDSGASSISIQLDNYGLDGFSVTDNGSGIDEQDFELVARKYTTSKLKSFEDLDSIETLGFRGEALGSLCAMARVEITTNTQPAKSGHTLIFNEDGGILEKRVSPSPKGTTVKITDLFRTAPVRRKDFERHYKNEYTKMVNLIQAYALVCPIKLQVENNTKGRKIAAIQSQGETMDKRIAAVFGISALKGLVPVNLKTRVFDLEGYISEPVFGKGRSGTDRQLLYVNSRPATLPKVQKTINAAYQLSNSTEYPFFVLNLRLDPHTFDVNLSADKRTLLLHDESAILENLQISLGEFFDSSGHNVPRSSRPMPKRPKTTLELERFASAGSETARGEPETEIHIRTDRLSTRSRRSAAPDMALTGFISAAELPQARSFELASNPAPKPSAPTPFNARKRSASPSNPAPILSSRRKDHTVVPETSDALDRIFDQAGHVPNTPLAQSTSAQTRSENVSSDHAGSVPDTPIAQNTSAQVTPKAVTNELPAKEERRTTPKTTDQAHISPPPKQPKELDVLESLNVANEPPKSSGSQFGKTLNTHVLLTTSIDDVQSSYDLLKPHEKNEILNHSIEESAAEERLNLTVRKEDFAKMRVVGQFNKGFILVVKSDSHGQNDLFVIDQHASDEIFNFERLQSELQMNCQPLVQPRPLELSPVEELTVINHLNIFENNGFSISIVPDAPLGKQCQLTALPYSKNWVFGEKDVHDLICKIQENPSDKSIKCSSLRAMIAMRACRSSIMIGKSLSFSTMARVVSNLGTLNRPWNCPHGRPTLRHITSLT</sequence>
<dbReference type="Gene3D" id="3.30.565.10">
    <property type="entry name" value="Histidine kinase-like ATPase, C-terminal domain"/>
    <property type="match status" value="1"/>
</dbReference>
<dbReference type="OrthoDB" id="10263226at2759"/>
<dbReference type="GO" id="GO:0005524">
    <property type="term" value="F:ATP binding"/>
    <property type="evidence" value="ECO:0007669"/>
    <property type="project" value="InterPro"/>
</dbReference>
<dbReference type="GO" id="GO:0006298">
    <property type="term" value="P:mismatch repair"/>
    <property type="evidence" value="ECO:0007669"/>
    <property type="project" value="InterPro"/>
</dbReference>
<evidence type="ECO:0000256" key="2">
    <source>
        <dbReference type="ARBA" id="ARBA00022763"/>
    </source>
</evidence>
<feature type="compositionally biased region" description="Basic and acidic residues" evidence="3">
    <location>
        <begin position="364"/>
        <end position="380"/>
    </location>
</feature>
<dbReference type="EMBL" id="NDIQ01000022">
    <property type="protein sequence ID" value="PRT56270.1"/>
    <property type="molecule type" value="Genomic_DNA"/>
</dbReference>
<feature type="domain" description="DNA mismatch repair protein S5" evidence="5">
    <location>
        <begin position="211"/>
        <end position="330"/>
    </location>
</feature>
<name>A0A2T0FMR6_9ASCO</name>
<keyword evidence="7" id="KW-1185">Reference proteome</keyword>
<dbReference type="InterPro" id="IPR036890">
    <property type="entry name" value="HATPase_C_sf"/>
</dbReference>
<dbReference type="SMART" id="SM01340">
    <property type="entry name" value="DNA_mis_repair"/>
    <property type="match status" value="1"/>
</dbReference>
<proteinExistence type="inferred from homology"/>
<gene>
    <name evidence="6" type="ORF">B9G98_03890</name>
</gene>
<dbReference type="InterPro" id="IPR042120">
    <property type="entry name" value="MutL_C_dimsub"/>
</dbReference>
<accession>A0A2T0FMR6</accession>
<dbReference type="GeneID" id="36517638"/>
<dbReference type="GO" id="GO:0061982">
    <property type="term" value="P:meiosis I cell cycle process"/>
    <property type="evidence" value="ECO:0007669"/>
    <property type="project" value="UniProtKB-ARBA"/>
</dbReference>
<dbReference type="FunFam" id="3.30.1370.100:FF:000001">
    <property type="entry name" value="Mismatch repair endonuclease pms1, putative"/>
    <property type="match status" value="1"/>
</dbReference>
<dbReference type="InterPro" id="IPR014762">
    <property type="entry name" value="DNA_mismatch_repair_CS"/>
</dbReference>
<dbReference type="FunFam" id="3.30.565.10:FF:000017">
    <property type="entry name" value="PMS1 homolog 1, mismatch repair system component"/>
    <property type="match status" value="1"/>
</dbReference>
<dbReference type="InterPro" id="IPR038973">
    <property type="entry name" value="MutL/Mlh/Pms-like"/>
</dbReference>
<dbReference type="AlphaFoldDB" id="A0A2T0FMR6"/>
<dbReference type="InterPro" id="IPR014790">
    <property type="entry name" value="MutL_C"/>
</dbReference>
<dbReference type="SMART" id="SM00853">
    <property type="entry name" value="MutL_C"/>
    <property type="match status" value="1"/>
</dbReference>
<dbReference type="GO" id="GO:0016887">
    <property type="term" value="F:ATP hydrolysis activity"/>
    <property type="evidence" value="ECO:0007669"/>
    <property type="project" value="InterPro"/>
</dbReference>
<comment type="caution">
    <text evidence="6">The sequence shown here is derived from an EMBL/GenBank/DDBJ whole genome shotgun (WGS) entry which is preliminary data.</text>
</comment>
<evidence type="ECO:0000313" key="7">
    <source>
        <dbReference type="Proteomes" id="UP000238350"/>
    </source>
</evidence>
<evidence type="ECO:0000259" key="4">
    <source>
        <dbReference type="SMART" id="SM00853"/>
    </source>
</evidence>
<protein>
    <submittedName>
        <fullName evidence="6">DNA mismatch repair protein pms1</fullName>
    </submittedName>
</protein>
<feature type="compositionally biased region" description="Polar residues" evidence="3">
    <location>
        <begin position="471"/>
        <end position="489"/>
    </location>
</feature>
<dbReference type="STRING" id="45607.A0A2T0FMR6"/>